<comment type="caution">
    <text evidence="1">The sequence shown here is derived from an EMBL/GenBank/DDBJ whole genome shotgun (WGS) entry which is preliminary data.</text>
</comment>
<dbReference type="EMBL" id="JAHRHJ020000002">
    <property type="protein sequence ID" value="KAH9327633.1"/>
    <property type="molecule type" value="Genomic_DNA"/>
</dbReference>
<keyword evidence="2" id="KW-1185">Reference proteome</keyword>
<evidence type="ECO:0000313" key="2">
    <source>
        <dbReference type="Proteomes" id="UP000824469"/>
    </source>
</evidence>
<sequence>MTPSTIPPTMSVPPSIPPPQVMAPPTNILDNAIPHDGVHTDDSEDFDDEFDAIELTDEALRQLDLTPLGVDDYYSNETFLDDDSSEY</sequence>
<proteinExistence type="predicted"/>
<feature type="non-terminal residue" evidence="1">
    <location>
        <position position="87"/>
    </location>
</feature>
<name>A0AA38LK02_TAXCH</name>
<accession>A0AA38LK02</accession>
<reference evidence="1 2" key="1">
    <citation type="journal article" date="2021" name="Nat. Plants">
        <title>The Taxus genome provides insights into paclitaxel biosynthesis.</title>
        <authorList>
            <person name="Xiong X."/>
            <person name="Gou J."/>
            <person name="Liao Q."/>
            <person name="Li Y."/>
            <person name="Zhou Q."/>
            <person name="Bi G."/>
            <person name="Li C."/>
            <person name="Du R."/>
            <person name="Wang X."/>
            <person name="Sun T."/>
            <person name="Guo L."/>
            <person name="Liang H."/>
            <person name="Lu P."/>
            <person name="Wu Y."/>
            <person name="Zhang Z."/>
            <person name="Ro D.K."/>
            <person name="Shang Y."/>
            <person name="Huang S."/>
            <person name="Yan J."/>
        </authorList>
    </citation>
    <scope>NUCLEOTIDE SEQUENCE [LARGE SCALE GENOMIC DNA]</scope>
    <source>
        <strain evidence="1">Ta-2019</strain>
    </source>
</reference>
<protein>
    <submittedName>
        <fullName evidence="1">Uncharacterized protein</fullName>
    </submittedName>
</protein>
<gene>
    <name evidence="1" type="ORF">KI387_007811</name>
</gene>
<dbReference type="AlphaFoldDB" id="A0AA38LK02"/>
<organism evidence="1 2">
    <name type="scientific">Taxus chinensis</name>
    <name type="common">Chinese yew</name>
    <name type="synonym">Taxus wallichiana var. chinensis</name>
    <dbReference type="NCBI Taxonomy" id="29808"/>
    <lineage>
        <taxon>Eukaryota</taxon>
        <taxon>Viridiplantae</taxon>
        <taxon>Streptophyta</taxon>
        <taxon>Embryophyta</taxon>
        <taxon>Tracheophyta</taxon>
        <taxon>Spermatophyta</taxon>
        <taxon>Pinopsida</taxon>
        <taxon>Pinidae</taxon>
        <taxon>Conifers II</taxon>
        <taxon>Cupressales</taxon>
        <taxon>Taxaceae</taxon>
        <taxon>Taxus</taxon>
    </lineage>
</organism>
<dbReference type="Proteomes" id="UP000824469">
    <property type="component" value="Unassembled WGS sequence"/>
</dbReference>
<evidence type="ECO:0000313" key="1">
    <source>
        <dbReference type="EMBL" id="KAH9327633.1"/>
    </source>
</evidence>